<evidence type="ECO:0000256" key="1">
    <source>
        <dbReference type="SAM" id="MobiDB-lite"/>
    </source>
</evidence>
<feature type="compositionally biased region" description="Low complexity" evidence="1">
    <location>
        <begin position="1"/>
        <end position="22"/>
    </location>
</feature>
<evidence type="ECO:0000313" key="2">
    <source>
        <dbReference type="EMBL" id="UWP86679.1"/>
    </source>
</evidence>
<protein>
    <recommendedName>
        <fullName evidence="4">Helix-turn-helix domain-containing protein</fullName>
    </recommendedName>
</protein>
<keyword evidence="3" id="KW-1185">Reference proteome</keyword>
<organism evidence="2 3">
    <name type="scientific">Dactylosporangium fulvum</name>
    <dbReference type="NCBI Taxonomy" id="53359"/>
    <lineage>
        <taxon>Bacteria</taxon>
        <taxon>Bacillati</taxon>
        <taxon>Actinomycetota</taxon>
        <taxon>Actinomycetes</taxon>
        <taxon>Micromonosporales</taxon>
        <taxon>Micromonosporaceae</taxon>
        <taxon>Dactylosporangium</taxon>
    </lineage>
</organism>
<gene>
    <name evidence="2" type="ORF">Dfulv_21545</name>
</gene>
<evidence type="ECO:0008006" key="4">
    <source>
        <dbReference type="Google" id="ProtNLM"/>
    </source>
</evidence>
<proteinExistence type="predicted"/>
<name>A0ABY5WB30_9ACTN</name>
<evidence type="ECO:0000313" key="3">
    <source>
        <dbReference type="Proteomes" id="UP001059617"/>
    </source>
</evidence>
<reference evidence="2" key="2">
    <citation type="submission" date="2022-09" db="EMBL/GenBank/DDBJ databases">
        <title>Biosynthetic gene clusters of Dactylosporangioum fulvum.</title>
        <authorList>
            <person name="Caradec T."/>
        </authorList>
    </citation>
    <scope>NUCLEOTIDE SEQUENCE</scope>
    <source>
        <strain evidence="2">NRRL B-16292</strain>
    </source>
</reference>
<dbReference type="RefSeq" id="WP_259866093.1">
    <property type="nucleotide sequence ID" value="NZ_BAAAST010000054.1"/>
</dbReference>
<dbReference type="Proteomes" id="UP001059617">
    <property type="component" value="Chromosome"/>
</dbReference>
<sequence length="95" mass="10302">MSTRASRGRASAEAAAAETPAGRPRRVRAAKQAAAPAESRDRAYRRMPPAEDVMAAYRQVGSVSGLADHFNVPRYTVQGWARQLRKQGHAIGRVS</sequence>
<reference evidence="2" key="1">
    <citation type="submission" date="2021-04" db="EMBL/GenBank/DDBJ databases">
        <authorList>
            <person name="Hartkoorn R.C."/>
            <person name="Beaudoing E."/>
            <person name="Hot D."/>
        </authorList>
    </citation>
    <scope>NUCLEOTIDE SEQUENCE</scope>
    <source>
        <strain evidence="2">NRRL B-16292</strain>
    </source>
</reference>
<accession>A0ABY5WB30</accession>
<feature type="region of interest" description="Disordered" evidence="1">
    <location>
        <begin position="1"/>
        <end position="46"/>
    </location>
</feature>
<dbReference type="EMBL" id="CP073720">
    <property type="protein sequence ID" value="UWP86679.1"/>
    <property type="molecule type" value="Genomic_DNA"/>
</dbReference>